<dbReference type="InterPro" id="IPR014729">
    <property type="entry name" value="Rossmann-like_a/b/a_fold"/>
</dbReference>
<dbReference type="GO" id="GO:0005524">
    <property type="term" value="F:ATP binding"/>
    <property type="evidence" value="ECO:0007669"/>
    <property type="project" value="UniProtKB-KW"/>
</dbReference>
<keyword evidence="10" id="KW-1185">Reference proteome</keyword>
<dbReference type="NCBIfam" id="TIGR00018">
    <property type="entry name" value="panC"/>
    <property type="match status" value="1"/>
</dbReference>
<evidence type="ECO:0000313" key="9">
    <source>
        <dbReference type="EMBL" id="AUB82595.1"/>
    </source>
</evidence>
<comment type="miscellaneous">
    <text evidence="8">The reaction proceeds by a bi uni uni bi ping pong mechanism.</text>
</comment>
<dbReference type="InterPro" id="IPR042176">
    <property type="entry name" value="Pantoate_ligase_C"/>
</dbReference>
<feature type="active site" description="Proton donor" evidence="8">
    <location>
        <position position="37"/>
    </location>
</feature>
<dbReference type="FunFam" id="3.40.50.620:FF:000013">
    <property type="entry name" value="Pantothenate synthetase"/>
    <property type="match status" value="1"/>
</dbReference>
<protein>
    <recommendedName>
        <fullName evidence="8">Pantothenate synthetase</fullName>
        <shortName evidence="8">PS</shortName>
        <ecNumber evidence="8">6.3.2.1</ecNumber>
    </recommendedName>
    <alternativeName>
        <fullName evidence="8">Pantoate--beta-alanine ligase</fullName>
    </alternativeName>
    <alternativeName>
        <fullName evidence="8">Pantoate-activating enzyme</fullName>
    </alternativeName>
</protein>
<feature type="binding site" evidence="8">
    <location>
        <position position="61"/>
    </location>
    <ligand>
        <name>(R)-pantoate</name>
        <dbReference type="ChEBI" id="CHEBI:15980"/>
    </ligand>
</feature>
<evidence type="ECO:0000256" key="6">
    <source>
        <dbReference type="ARBA" id="ARBA00022840"/>
    </source>
</evidence>
<dbReference type="GO" id="GO:0004592">
    <property type="term" value="F:pantoate-beta-alanine ligase activity"/>
    <property type="evidence" value="ECO:0007669"/>
    <property type="project" value="UniProtKB-UniRule"/>
</dbReference>
<evidence type="ECO:0000313" key="10">
    <source>
        <dbReference type="Proteomes" id="UP000232638"/>
    </source>
</evidence>
<feature type="binding site" evidence="8">
    <location>
        <begin position="149"/>
        <end position="152"/>
    </location>
    <ligand>
        <name>ATP</name>
        <dbReference type="ChEBI" id="CHEBI:30616"/>
    </ligand>
</feature>
<evidence type="ECO:0000256" key="8">
    <source>
        <dbReference type="HAMAP-Rule" id="MF_00158"/>
    </source>
</evidence>
<dbReference type="EC" id="6.3.2.1" evidence="8"/>
<evidence type="ECO:0000256" key="2">
    <source>
        <dbReference type="ARBA" id="ARBA00009256"/>
    </source>
</evidence>
<feature type="binding site" evidence="8">
    <location>
        <position position="155"/>
    </location>
    <ligand>
        <name>(R)-pantoate</name>
        <dbReference type="ChEBI" id="CHEBI:15980"/>
    </ligand>
</feature>
<dbReference type="OrthoDB" id="9773087at2"/>
<keyword evidence="3 8" id="KW-0436">Ligase</keyword>
<dbReference type="Proteomes" id="UP000232638">
    <property type="component" value="Chromosome"/>
</dbReference>
<keyword evidence="5 8" id="KW-0547">Nucleotide-binding</keyword>
<keyword evidence="6 8" id="KW-0067">ATP-binding</keyword>
<dbReference type="AlphaFoldDB" id="A0A2K8UAL6"/>
<dbReference type="Gene3D" id="3.40.50.620">
    <property type="entry name" value="HUPs"/>
    <property type="match status" value="1"/>
</dbReference>
<reference evidence="9 10" key="1">
    <citation type="submission" date="2017-03" db="EMBL/GenBank/DDBJ databases">
        <title>Complete genome sequence of Candidatus 'Thiodictyon syntrophicum' sp. nov. strain Cad16T, a photolithoautotroph purple sulfur bacterium isolated from an alpine meromictic lake.</title>
        <authorList>
            <person name="Luedin S.M."/>
            <person name="Pothier J.F."/>
            <person name="Danza F."/>
            <person name="Storelli N."/>
            <person name="Wittwer M."/>
            <person name="Tonolla M."/>
        </authorList>
    </citation>
    <scope>NUCLEOTIDE SEQUENCE [LARGE SCALE GENOMIC DNA]</scope>
    <source>
        <strain evidence="9 10">Cad16T</strain>
    </source>
</reference>
<organism evidence="9 10">
    <name type="scientific">Candidatus Thiodictyon syntrophicum</name>
    <dbReference type="NCBI Taxonomy" id="1166950"/>
    <lineage>
        <taxon>Bacteria</taxon>
        <taxon>Pseudomonadati</taxon>
        <taxon>Pseudomonadota</taxon>
        <taxon>Gammaproteobacteria</taxon>
        <taxon>Chromatiales</taxon>
        <taxon>Chromatiaceae</taxon>
        <taxon>Thiodictyon</taxon>
    </lineage>
</organism>
<gene>
    <name evidence="8" type="primary">panC</name>
    <name evidence="9" type="ORF">THSYN_17685</name>
</gene>
<accession>A0A2K8UAL6</accession>
<evidence type="ECO:0000256" key="7">
    <source>
        <dbReference type="ARBA" id="ARBA00048258"/>
    </source>
</evidence>
<keyword evidence="4 8" id="KW-0566">Pantothenate biosynthesis</keyword>
<dbReference type="PANTHER" id="PTHR21299">
    <property type="entry name" value="CYTIDYLATE KINASE/PANTOATE-BETA-ALANINE LIGASE"/>
    <property type="match status" value="1"/>
</dbReference>
<feature type="binding site" evidence="8">
    <location>
        <position position="178"/>
    </location>
    <ligand>
        <name>ATP</name>
        <dbReference type="ChEBI" id="CHEBI:30616"/>
    </ligand>
</feature>
<dbReference type="EMBL" id="CP020370">
    <property type="protein sequence ID" value="AUB82595.1"/>
    <property type="molecule type" value="Genomic_DNA"/>
</dbReference>
<feature type="binding site" evidence="8">
    <location>
        <begin position="30"/>
        <end position="37"/>
    </location>
    <ligand>
        <name>ATP</name>
        <dbReference type="ChEBI" id="CHEBI:30616"/>
    </ligand>
</feature>
<comment type="subcellular location">
    <subcellularLocation>
        <location evidence="8">Cytoplasm</location>
    </subcellularLocation>
</comment>
<comment type="pathway">
    <text evidence="1 8">Cofactor biosynthesis; (R)-pantothenate biosynthesis; (R)-pantothenate from (R)-pantoate and beta-alanine: step 1/1.</text>
</comment>
<dbReference type="RefSeq" id="WP_100920316.1">
    <property type="nucleotide sequence ID" value="NZ_CP020370.1"/>
</dbReference>
<dbReference type="KEGG" id="tsy:THSYN_17685"/>
<comment type="function">
    <text evidence="8">Catalyzes the condensation of pantoate with beta-alanine in an ATP-dependent reaction via a pantoyl-adenylate intermediate.</text>
</comment>
<dbReference type="Gene3D" id="3.30.1300.10">
    <property type="entry name" value="Pantoate-beta-alanine ligase, C-terminal domain"/>
    <property type="match status" value="1"/>
</dbReference>
<proteinExistence type="inferred from homology"/>
<evidence type="ECO:0000256" key="4">
    <source>
        <dbReference type="ARBA" id="ARBA00022655"/>
    </source>
</evidence>
<dbReference type="NCBIfam" id="TIGR00125">
    <property type="entry name" value="cyt_tran_rel"/>
    <property type="match status" value="1"/>
</dbReference>
<evidence type="ECO:0000256" key="1">
    <source>
        <dbReference type="ARBA" id="ARBA00004990"/>
    </source>
</evidence>
<keyword evidence="8" id="KW-0963">Cytoplasm</keyword>
<dbReference type="GO" id="GO:0005829">
    <property type="term" value="C:cytosol"/>
    <property type="evidence" value="ECO:0007669"/>
    <property type="project" value="TreeGrafter"/>
</dbReference>
<dbReference type="InterPro" id="IPR004821">
    <property type="entry name" value="Cyt_trans-like"/>
</dbReference>
<comment type="similarity">
    <text evidence="2 8">Belongs to the pantothenate synthetase family.</text>
</comment>
<dbReference type="UniPathway" id="UPA00028">
    <property type="reaction ID" value="UER00005"/>
</dbReference>
<evidence type="ECO:0000256" key="3">
    <source>
        <dbReference type="ARBA" id="ARBA00022598"/>
    </source>
</evidence>
<dbReference type="PANTHER" id="PTHR21299:SF1">
    <property type="entry name" value="PANTOATE--BETA-ALANINE LIGASE"/>
    <property type="match status" value="1"/>
</dbReference>
<comment type="subunit">
    <text evidence="8">Homodimer.</text>
</comment>
<evidence type="ECO:0000256" key="5">
    <source>
        <dbReference type="ARBA" id="ARBA00022741"/>
    </source>
</evidence>
<sequence length="284" mass="30178">MHIVEDLNGLRGQVRTWRAAGERIGCVPTMGNLHEGHLTLVREARRLAPRVVATIFVNPLQFGPTEDLAAYPRTPEQDQAGLAAAGCDLLFAPTVATMYPGGQQTQTRVEVPGVSDILCGASRPGHFIGVATVVCKLFNMVQPDLALFGEKDFQQLLIIRRMAADLAMPVEVIGVPTVREPDGLAMSSRNGYLTSGERGQAPALYRALSVVAQALAAGLPVAQVETEAAAALAVAGLRPDYVSVRRAADLGEPTAADRELVVLAAAYLGRARLIDNLRVSRPVG</sequence>
<name>A0A2K8UAL6_9GAMM</name>
<dbReference type="HAMAP" id="MF_00158">
    <property type="entry name" value="PanC"/>
    <property type="match status" value="1"/>
</dbReference>
<dbReference type="Pfam" id="PF02569">
    <property type="entry name" value="Pantoate_ligase"/>
    <property type="match status" value="1"/>
</dbReference>
<dbReference type="GO" id="GO:0015940">
    <property type="term" value="P:pantothenate biosynthetic process"/>
    <property type="evidence" value="ECO:0007669"/>
    <property type="project" value="UniProtKB-UniRule"/>
</dbReference>
<comment type="catalytic activity">
    <reaction evidence="7 8">
        <text>(R)-pantoate + beta-alanine + ATP = (R)-pantothenate + AMP + diphosphate + H(+)</text>
        <dbReference type="Rhea" id="RHEA:10912"/>
        <dbReference type="ChEBI" id="CHEBI:15378"/>
        <dbReference type="ChEBI" id="CHEBI:15980"/>
        <dbReference type="ChEBI" id="CHEBI:29032"/>
        <dbReference type="ChEBI" id="CHEBI:30616"/>
        <dbReference type="ChEBI" id="CHEBI:33019"/>
        <dbReference type="ChEBI" id="CHEBI:57966"/>
        <dbReference type="ChEBI" id="CHEBI:456215"/>
        <dbReference type="EC" id="6.3.2.1"/>
    </reaction>
</comment>
<dbReference type="SUPFAM" id="SSF52374">
    <property type="entry name" value="Nucleotidylyl transferase"/>
    <property type="match status" value="1"/>
</dbReference>
<feature type="binding site" evidence="8">
    <location>
        <position position="61"/>
    </location>
    <ligand>
        <name>beta-alanine</name>
        <dbReference type="ChEBI" id="CHEBI:57966"/>
    </ligand>
</feature>
<dbReference type="CDD" id="cd00560">
    <property type="entry name" value="PanC"/>
    <property type="match status" value="1"/>
</dbReference>
<feature type="binding site" evidence="8">
    <location>
        <begin position="186"/>
        <end position="189"/>
    </location>
    <ligand>
        <name>ATP</name>
        <dbReference type="ChEBI" id="CHEBI:30616"/>
    </ligand>
</feature>
<dbReference type="InterPro" id="IPR003721">
    <property type="entry name" value="Pantoate_ligase"/>
</dbReference>